<keyword evidence="3" id="KW-0802">TPR repeat</keyword>
<dbReference type="SUPFAM" id="SSF48452">
    <property type="entry name" value="TPR-like"/>
    <property type="match status" value="1"/>
</dbReference>
<comment type="caution">
    <text evidence="4">The sequence shown here is derived from an EMBL/GenBank/DDBJ whole genome shotgun (WGS) entry which is preliminary data.</text>
</comment>
<evidence type="ECO:0000256" key="1">
    <source>
        <dbReference type="ARBA" id="ARBA00005622"/>
    </source>
</evidence>
<dbReference type="SUPFAM" id="SSF53474">
    <property type="entry name" value="alpha/beta-Hydrolases"/>
    <property type="match status" value="1"/>
</dbReference>
<gene>
    <name evidence="4" type="ORF">FOE74_00080</name>
</gene>
<dbReference type="InterPro" id="IPR011990">
    <property type="entry name" value="TPR-like_helical_dom_sf"/>
</dbReference>
<accession>A0A5M8QPH8</accession>
<dbReference type="AlphaFoldDB" id="A0A5M8QPH8"/>
<organism evidence="4 5">
    <name type="scientific">Rufibacter glacialis</name>
    <dbReference type="NCBI Taxonomy" id="1259555"/>
    <lineage>
        <taxon>Bacteria</taxon>
        <taxon>Pseudomonadati</taxon>
        <taxon>Bacteroidota</taxon>
        <taxon>Cytophagia</taxon>
        <taxon>Cytophagales</taxon>
        <taxon>Hymenobacteraceae</taxon>
        <taxon>Rufibacter</taxon>
    </lineage>
</organism>
<dbReference type="PROSITE" id="PS50005">
    <property type="entry name" value="TPR"/>
    <property type="match status" value="1"/>
</dbReference>
<dbReference type="PANTHER" id="PTHR40841:SF2">
    <property type="entry name" value="SIDEROPHORE-DEGRADING ESTERASE (EUROFUNG)"/>
    <property type="match status" value="1"/>
</dbReference>
<dbReference type="InterPro" id="IPR000801">
    <property type="entry name" value="Esterase-like"/>
</dbReference>
<dbReference type="Pfam" id="PF00756">
    <property type="entry name" value="Esterase"/>
    <property type="match status" value="1"/>
</dbReference>
<dbReference type="InterPro" id="IPR019734">
    <property type="entry name" value="TPR_rpt"/>
</dbReference>
<dbReference type="Pfam" id="PF13181">
    <property type="entry name" value="TPR_8"/>
    <property type="match status" value="1"/>
</dbReference>
<dbReference type="EMBL" id="VKKZ01000001">
    <property type="protein sequence ID" value="KAA6438075.1"/>
    <property type="molecule type" value="Genomic_DNA"/>
</dbReference>
<protein>
    <submittedName>
        <fullName evidence="4">Alpha/beta hydrolase</fullName>
    </submittedName>
</protein>
<dbReference type="Gene3D" id="3.40.50.1820">
    <property type="entry name" value="alpha/beta hydrolase"/>
    <property type="match status" value="1"/>
</dbReference>
<dbReference type="Proteomes" id="UP000323866">
    <property type="component" value="Unassembled WGS sequence"/>
</dbReference>
<name>A0A5M8QPH8_9BACT</name>
<reference evidence="4 5" key="2">
    <citation type="submission" date="2019-09" db="EMBL/GenBank/DDBJ databases">
        <title>A bacterium isolated from glacier soil.</title>
        <authorList>
            <person name="Liu Q."/>
        </authorList>
    </citation>
    <scope>NUCLEOTIDE SEQUENCE [LARGE SCALE GENOMIC DNA]</scope>
    <source>
        <strain evidence="4 5">MDT1-10-3</strain>
    </source>
</reference>
<evidence type="ECO:0000256" key="3">
    <source>
        <dbReference type="PROSITE-ProRule" id="PRU00339"/>
    </source>
</evidence>
<evidence type="ECO:0000256" key="2">
    <source>
        <dbReference type="ARBA" id="ARBA00022801"/>
    </source>
</evidence>
<feature type="repeat" description="TPR" evidence="3">
    <location>
        <begin position="377"/>
        <end position="410"/>
    </location>
</feature>
<reference evidence="4 5" key="1">
    <citation type="submission" date="2019-07" db="EMBL/GenBank/DDBJ databases">
        <authorList>
            <person name="Qu J.-H."/>
        </authorList>
    </citation>
    <scope>NUCLEOTIDE SEQUENCE [LARGE SCALE GENOMIC DNA]</scope>
    <source>
        <strain evidence="4 5">MDT1-10-3</strain>
    </source>
</reference>
<dbReference type="PANTHER" id="PTHR40841">
    <property type="entry name" value="SIDEROPHORE TRIACETYLFUSARININE C ESTERASE"/>
    <property type="match status" value="1"/>
</dbReference>
<evidence type="ECO:0000313" key="4">
    <source>
        <dbReference type="EMBL" id="KAA6438075.1"/>
    </source>
</evidence>
<keyword evidence="2 4" id="KW-0378">Hydrolase</keyword>
<sequence length="423" mass="48397">MYLAFPNLVALRSHPTPSPYMKVLFYALFLFPAFCFGQSVNEPDKKVTIGTVHTIPSAHLNEDREVWVYVPASAGAGDKTRYPVMYLLDGKDFFHLMTGMVAELSSLGRMPKMIVVGILNKDRGSDLTPTRSMFSRDGMVDPDFKNSGQGEKLLAFLQKELMPYMESRYNTAPYRMFVGHSLGGLTVLHALVNHPSLFHSYVAIDPSVWWDNHLIMKQAQKALTQNDYAGKSLYYAASNTMEKGMDTVRVIKDTVYANGNVRNNFQFREILRKSRNLPWAWKFYPEENHSSVPLLAQYDALRFLFKTYELNKDLDDPTLTPDYLTHHYRTVSALLQYPVLPPQGTVNSLGYISMENKQYDKAHRFFKLNVDLYPASSNAHDSLGDYYVERGDKKKAIEAFRKALALKEVPQTRKKLQLLEARK</sequence>
<dbReference type="OrthoDB" id="9784036at2"/>
<dbReference type="GO" id="GO:0016788">
    <property type="term" value="F:hydrolase activity, acting on ester bonds"/>
    <property type="evidence" value="ECO:0007669"/>
    <property type="project" value="TreeGrafter"/>
</dbReference>
<evidence type="ECO:0000313" key="5">
    <source>
        <dbReference type="Proteomes" id="UP000323866"/>
    </source>
</evidence>
<dbReference type="InterPro" id="IPR052558">
    <property type="entry name" value="Siderophore_Hydrolase_D"/>
</dbReference>
<dbReference type="InterPro" id="IPR029058">
    <property type="entry name" value="AB_hydrolase_fold"/>
</dbReference>
<comment type="similarity">
    <text evidence="1">Belongs to the esterase D family.</text>
</comment>
<proteinExistence type="inferred from homology"/>